<evidence type="ECO:0000313" key="2">
    <source>
        <dbReference type="EMBL" id="MBK5929064.1"/>
    </source>
</evidence>
<dbReference type="AlphaFoldDB" id="A0AAJ0UCH5"/>
<dbReference type="EMBL" id="NHSF01000005">
    <property type="protein sequence ID" value="MBK5929064.1"/>
    <property type="molecule type" value="Genomic_DNA"/>
</dbReference>
<name>A0AAJ0UCH5_HALSE</name>
<dbReference type="InterPro" id="IPR013424">
    <property type="entry name" value="Ice-binding_C"/>
</dbReference>
<organism evidence="2 3">
    <name type="scientific">Halochromatium salexigens</name>
    <name type="common">Chromatium salexigens</name>
    <dbReference type="NCBI Taxonomy" id="49447"/>
    <lineage>
        <taxon>Bacteria</taxon>
        <taxon>Pseudomonadati</taxon>
        <taxon>Pseudomonadota</taxon>
        <taxon>Gammaproteobacteria</taxon>
        <taxon>Chromatiales</taxon>
        <taxon>Chromatiaceae</taxon>
        <taxon>Halochromatium</taxon>
    </lineage>
</organism>
<evidence type="ECO:0000259" key="1">
    <source>
        <dbReference type="Pfam" id="PF07589"/>
    </source>
</evidence>
<keyword evidence="3" id="KW-1185">Reference proteome</keyword>
<protein>
    <recommendedName>
        <fullName evidence="1">Ice-binding protein C-terminal domain-containing protein</fullName>
    </recommendedName>
</protein>
<accession>A0AAJ0UCH5</accession>
<gene>
    <name evidence="2" type="ORF">CCR82_00535</name>
</gene>
<dbReference type="Proteomes" id="UP001296967">
    <property type="component" value="Unassembled WGS sequence"/>
</dbReference>
<reference evidence="2" key="1">
    <citation type="submission" date="2017-05" db="EMBL/GenBank/DDBJ databases">
        <authorList>
            <person name="Imhoff J.F."/>
            <person name="Rahn T."/>
            <person name="Kuenzel S."/>
            <person name="Neulinger S.C."/>
        </authorList>
    </citation>
    <scope>NUCLEOTIDE SEQUENCE</scope>
    <source>
        <strain evidence="2">DSM 4395</strain>
    </source>
</reference>
<feature type="domain" description="Ice-binding protein C-terminal" evidence="1">
    <location>
        <begin position="253"/>
        <end position="277"/>
    </location>
</feature>
<proteinExistence type="predicted"/>
<evidence type="ECO:0000313" key="3">
    <source>
        <dbReference type="Proteomes" id="UP001296967"/>
    </source>
</evidence>
<comment type="caution">
    <text evidence="2">The sequence shown here is derived from an EMBL/GenBank/DDBJ whole genome shotgun (WGS) entry which is preliminary data.</text>
</comment>
<reference evidence="2" key="2">
    <citation type="journal article" date="2020" name="Microorganisms">
        <title>Osmotic Adaptation and Compatible Solute Biosynthesis of Phototrophic Bacteria as Revealed from Genome Analyses.</title>
        <authorList>
            <person name="Imhoff J.F."/>
            <person name="Rahn T."/>
            <person name="Kunzel S."/>
            <person name="Keller A."/>
            <person name="Neulinger S.C."/>
        </authorList>
    </citation>
    <scope>NUCLEOTIDE SEQUENCE</scope>
    <source>
        <strain evidence="2">DSM 4395</strain>
    </source>
</reference>
<dbReference type="Pfam" id="PF07589">
    <property type="entry name" value="PEP-CTERM"/>
    <property type="match status" value="1"/>
</dbReference>
<sequence>MVGHLPIGDNAMPCTIPTRSQRFVTRSLTQESQGEHSMPDTREVRLTRLVAAALLPAALLFAGPASAALITYDFSIDDGGFTANGTTGAALPWTWNATDGRWEVPQSPGAPGSASGQSWLAAPAVIAGGSTLTLSFEHEYDFDWEVSGLADYGQLLVSINGGPNQRAGVDLGTFTTGSRGYTDPWFLPDPDQYAWSNKFGPGTSTVLFTGLTAGDELAFNWVANWDNFDVDGDPAWSITAAEIAGVAPAAPAPIPEPATLTLLGLGLAGLTLGARRRWSHR</sequence>
<dbReference type="NCBIfam" id="TIGR02595">
    <property type="entry name" value="PEP_CTERM"/>
    <property type="match status" value="1"/>
</dbReference>